<evidence type="ECO:0000256" key="8">
    <source>
        <dbReference type="SAM" id="Coils"/>
    </source>
</evidence>
<comment type="subcellular location">
    <subcellularLocation>
        <location evidence="1">Membrane</location>
        <topology evidence="1">Multi-pass membrane protein</topology>
    </subcellularLocation>
</comment>
<reference evidence="12 13" key="1">
    <citation type="journal article" date="2013" name="ISME J.">
        <title>Comparative genomics of pathogenic lineages of Vibrio nigripulchritudo identifies virulence-associated traits.</title>
        <authorList>
            <person name="Goudenege D."/>
            <person name="Labreuche Y."/>
            <person name="Krin E."/>
            <person name="Ansquer D."/>
            <person name="Mangenot S."/>
            <person name="Calteau A."/>
            <person name="Medigue C."/>
            <person name="Mazel D."/>
            <person name="Polz M.F."/>
            <person name="Le Roux F."/>
        </authorList>
    </citation>
    <scope>NUCLEOTIDE SEQUENCE [LARGE SCALE GENOMIC DNA]</scope>
    <source>
        <strain evidence="12 13">SOn1</strain>
    </source>
</reference>
<accession>A0AAV2VV79</accession>
<keyword evidence="4 9" id="KW-0472">Membrane</keyword>
<evidence type="ECO:0000259" key="11">
    <source>
        <dbReference type="PROSITE" id="PS50885"/>
    </source>
</evidence>
<dbReference type="Proteomes" id="UP000018211">
    <property type="component" value="Unassembled WGS sequence"/>
</dbReference>
<dbReference type="PANTHER" id="PTHR32089">
    <property type="entry name" value="METHYL-ACCEPTING CHEMOTAXIS PROTEIN MCPB"/>
    <property type="match status" value="1"/>
</dbReference>
<keyword evidence="3 9" id="KW-1133">Transmembrane helix</keyword>
<dbReference type="AlphaFoldDB" id="A0AAV2VV79"/>
<dbReference type="GO" id="GO:0006935">
    <property type="term" value="P:chemotaxis"/>
    <property type="evidence" value="ECO:0007669"/>
    <property type="project" value="InterPro"/>
</dbReference>
<dbReference type="Pfam" id="PF00672">
    <property type="entry name" value="HAMP"/>
    <property type="match status" value="1"/>
</dbReference>
<organism evidence="12 13">
    <name type="scientific">Vibrio nigripulchritudo SOn1</name>
    <dbReference type="NCBI Taxonomy" id="1238450"/>
    <lineage>
        <taxon>Bacteria</taxon>
        <taxon>Pseudomonadati</taxon>
        <taxon>Pseudomonadota</taxon>
        <taxon>Gammaproteobacteria</taxon>
        <taxon>Vibrionales</taxon>
        <taxon>Vibrionaceae</taxon>
        <taxon>Vibrio</taxon>
    </lineage>
</organism>
<dbReference type="GO" id="GO:0007165">
    <property type="term" value="P:signal transduction"/>
    <property type="evidence" value="ECO:0007669"/>
    <property type="project" value="UniProtKB-KW"/>
</dbReference>
<evidence type="ECO:0000256" key="4">
    <source>
        <dbReference type="ARBA" id="ARBA00023136"/>
    </source>
</evidence>
<keyword evidence="5 7" id="KW-0807">Transducer</keyword>
<dbReference type="EMBL" id="CAOF01000149">
    <property type="protein sequence ID" value="CCO48525.1"/>
    <property type="molecule type" value="Genomic_DNA"/>
</dbReference>
<dbReference type="Pfam" id="PF00015">
    <property type="entry name" value="MCPsignal"/>
    <property type="match status" value="1"/>
</dbReference>
<evidence type="ECO:0000313" key="12">
    <source>
        <dbReference type="EMBL" id="CCO48525.1"/>
    </source>
</evidence>
<dbReference type="SMART" id="SM00304">
    <property type="entry name" value="HAMP"/>
    <property type="match status" value="1"/>
</dbReference>
<dbReference type="PROSITE" id="PS50885">
    <property type="entry name" value="HAMP"/>
    <property type="match status" value="1"/>
</dbReference>
<dbReference type="Gene3D" id="1.10.287.950">
    <property type="entry name" value="Methyl-accepting chemotaxis protein"/>
    <property type="match status" value="1"/>
</dbReference>
<keyword evidence="8" id="KW-0175">Coiled coil</keyword>
<dbReference type="CDD" id="cd06225">
    <property type="entry name" value="HAMP"/>
    <property type="match status" value="1"/>
</dbReference>
<dbReference type="GO" id="GO:0016020">
    <property type="term" value="C:membrane"/>
    <property type="evidence" value="ECO:0007669"/>
    <property type="project" value="UniProtKB-SubCell"/>
</dbReference>
<dbReference type="InterPro" id="IPR004090">
    <property type="entry name" value="Chemotax_Me-accpt_rcpt"/>
</dbReference>
<gene>
    <name evidence="12" type="ORF">VIBNISOn1_560059</name>
</gene>
<dbReference type="FunFam" id="1.10.287.950:FF:000001">
    <property type="entry name" value="Methyl-accepting chemotaxis sensory transducer"/>
    <property type="match status" value="1"/>
</dbReference>
<dbReference type="InterPro" id="IPR003660">
    <property type="entry name" value="HAMP_dom"/>
</dbReference>
<sequence>MNVSITYKLLFTLVSVFTLVLASSTGYQYFQQRNLINTVLSEQLLDKAGNYFDSLNMMMLTGTMSQKETLREKALAQDGIENVRVLRAEAVSRLYGAGGENQSAIDDIDQRALAGETVIESISSDWGKGIVVALPMKASDNYRGTNCINCHMAKEGEVLGAIRLEYNLSHLNQLISQRTIIAVAIMTAIAAVGFLIALSMIRKIVVNPLKMTSRLMEQVSSNKDLSIRLDTKQKDEVGQLSKDINHLLDSVASSMWQVQKTSHSLAESATQLTNVAKDNDHAANNQQQETAEVNENIAELQEQQQCIENATTDASALITHTTETAKSGSAQSHNASEDIQNLVGDIESVKGMISDLNEQTGEVSSILSVIKGIAEQTNLLALNAAIEAARAGEQGRGFAVVADEVRQLASRTQEATGSIENIIADFQQGSVQSLNSVDEVCQQAHSRAESIESLSCTLKEVVSEMQQANSHATSIQEQVKLQTSVSTNVSQKIETITLHADQTSASARQTREISLNLEHLSEELESLLNQFTLPSDIKG</sequence>
<evidence type="ECO:0000256" key="1">
    <source>
        <dbReference type="ARBA" id="ARBA00004141"/>
    </source>
</evidence>
<feature type="coiled-coil region" evidence="8">
    <location>
        <begin position="283"/>
        <end position="310"/>
    </location>
</feature>
<evidence type="ECO:0000256" key="2">
    <source>
        <dbReference type="ARBA" id="ARBA00022692"/>
    </source>
</evidence>
<evidence type="ECO:0000256" key="9">
    <source>
        <dbReference type="SAM" id="Phobius"/>
    </source>
</evidence>
<dbReference type="InterPro" id="IPR004089">
    <property type="entry name" value="MCPsignal_dom"/>
</dbReference>
<dbReference type="SMART" id="SM00283">
    <property type="entry name" value="MA"/>
    <property type="match status" value="1"/>
</dbReference>
<dbReference type="RefSeq" id="WP_022612982.1">
    <property type="nucleotide sequence ID" value="NZ_LK391965.1"/>
</dbReference>
<proteinExistence type="inferred from homology"/>
<comment type="similarity">
    <text evidence="6">Belongs to the methyl-accepting chemotaxis (MCP) protein family.</text>
</comment>
<dbReference type="PROSITE" id="PS50111">
    <property type="entry name" value="CHEMOTAXIS_TRANSDUC_2"/>
    <property type="match status" value="1"/>
</dbReference>
<evidence type="ECO:0000313" key="13">
    <source>
        <dbReference type="Proteomes" id="UP000018211"/>
    </source>
</evidence>
<dbReference type="Gene3D" id="3.30.450.290">
    <property type="match status" value="1"/>
</dbReference>
<feature type="transmembrane region" description="Helical" evidence="9">
    <location>
        <begin position="180"/>
        <end position="201"/>
    </location>
</feature>
<comment type="caution">
    <text evidence="12">The sequence shown here is derived from an EMBL/GenBank/DDBJ whole genome shotgun (WGS) entry which is preliminary data.</text>
</comment>
<dbReference type="GO" id="GO:0004888">
    <property type="term" value="F:transmembrane signaling receptor activity"/>
    <property type="evidence" value="ECO:0007669"/>
    <property type="project" value="InterPro"/>
</dbReference>
<feature type="domain" description="HAMP" evidence="11">
    <location>
        <begin position="203"/>
        <end position="256"/>
    </location>
</feature>
<name>A0AAV2VV79_9VIBR</name>
<dbReference type="PRINTS" id="PR00260">
    <property type="entry name" value="CHEMTRNSDUCR"/>
</dbReference>
<evidence type="ECO:0000256" key="7">
    <source>
        <dbReference type="PROSITE-ProRule" id="PRU00284"/>
    </source>
</evidence>
<evidence type="ECO:0000259" key="10">
    <source>
        <dbReference type="PROSITE" id="PS50111"/>
    </source>
</evidence>
<feature type="domain" description="Methyl-accepting transducer" evidence="10">
    <location>
        <begin position="261"/>
        <end position="497"/>
    </location>
</feature>
<protein>
    <submittedName>
        <fullName evidence="12">Metal dependent phosphohydrolase fused with Methyl-accepting protein</fullName>
    </submittedName>
</protein>
<evidence type="ECO:0000256" key="3">
    <source>
        <dbReference type="ARBA" id="ARBA00022989"/>
    </source>
</evidence>
<dbReference type="PANTHER" id="PTHR32089:SF119">
    <property type="entry name" value="METHYL-ACCEPTING CHEMOTAXIS PROTEIN CTPL"/>
    <property type="match status" value="1"/>
</dbReference>
<evidence type="ECO:0000256" key="5">
    <source>
        <dbReference type="ARBA" id="ARBA00023224"/>
    </source>
</evidence>
<keyword evidence="2 9" id="KW-0812">Transmembrane</keyword>
<dbReference type="SUPFAM" id="SSF58104">
    <property type="entry name" value="Methyl-accepting chemotaxis protein (MCP) signaling domain"/>
    <property type="match status" value="1"/>
</dbReference>
<evidence type="ECO:0000256" key="6">
    <source>
        <dbReference type="ARBA" id="ARBA00029447"/>
    </source>
</evidence>